<gene>
    <name evidence="2" type="ORF">GFSPODELE1_LOCUS8830</name>
</gene>
<dbReference type="InterPro" id="IPR022036">
    <property type="entry name" value="DUF3605"/>
</dbReference>
<dbReference type="PANTHER" id="PTHR35020:SF2">
    <property type="entry name" value="N-ACETYLGLUCOSAMINE-INDUCED PROTEIN 1"/>
    <property type="match status" value="1"/>
</dbReference>
<protein>
    <submittedName>
        <fullName evidence="2">Uncharacterized protein</fullName>
    </submittedName>
</protein>
<feature type="compositionally biased region" description="Polar residues" evidence="1">
    <location>
        <begin position="131"/>
        <end position="158"/>
    </location>
</feature>
<dbReference type="PANTHER" id="PTHR35020">
    <property type="entry name" value="N-ACETYLGLUCOSAMINE-INDUCED PROTEIN 1"/>
    <property type="match status" value="1"/>
</dbReference>
<evidence type="ECO:0000313" key="3">
    <source>
        <dbReference type="Proteomes" id="UP001497453"/>
    </source>
</evidence>
<dbReference type="Pfam" id="PF12239">
    <property type="entry name" value="DUF3605"/>
    <property type="match status" value="2"/>
</dbReference>
<organism evidence="2 3">
    <name type="scientific">Somion occarium</name>
    <dbReference type="NCBI Taxonomy" id="3059160"/>
    <lineage>
        <taxon>Eukaryota</taxon>
        <taxon>Fungi</taxon>
        <taxon>Dikarya</taxon>
        <taxon>Basidiomycota</taxon>
        <taxon>Agaricomycotina</taxon>
        <taxon>Agaricomycetes</taxon>
        <taxon>Polyporales</taxon>
        <taxon>Cerrenaceae</taxon>
        <taxon>Somion</taxon>
    </lineage>
</organism>
<accession>A0ABP1DZM6</accession>
<keyword evidence="3" id="KW-1185">Reference proteome</keyword>
<feature type="region of interest" description="Disordered" evidence="1">
    <location>
        <begin position="131"/>
        <end position="170"/>
    </location>
</feature>
<dbReference type="EMBL" id="OZ037950">
    <property type="protein sequence ID" value="CAL1712454.1"/>
    <property type="molecule type" value="Genomic_DNA"/>
</dbReference>
<dbReference type="Proteomes" id="UP001497453">
    <property type="component" value="Chromosome 7"/>
</dbReference>
<proteinExistence type="predicted"/>
<evidence type="ECO:0000313" key="2">
    <source>
        <dbReference type="EMBL" id="CAL1712454.1"/>
    </source>
</evidence>
<name>A0ABP1DZM6_9APHY</name>
<reference evidence="3" key="1">
    <citation type="submission" date="2024-04" db="EMBL/GenBank/DDBJ databases">
        <authorList>
            <person name="Shaw F."/>
            <person name="Minotto A."/>
        </authorList>
    </citation>
    <scope>NUCLEOTIDE SEQUENCE [LARGE SCALE GENOMIC DNA]</scope>
</reference>
<sequence length="322" mass="36242">MIFCDADSRCFVTSLDDIDDSNMAIDNFAAASSSDTDRPVASSAEVPLRTGPPTREELLVHYPAKFTWEQLKTFVNSGDLGLLKRDKKLQIRYDEWAKGMRERYGSIVNYLWDHRLQWGNPDTLSLLPSRLSNCAPESTPESTQVSSDWSSKDSQPQRPTVPPDAPSYFTADTPPEYISIIMNDWPYSVPPEVEHTLIWTRIPIIPPDLPPSIAPRIAQDGLWGFTGSDSPPPSPSLLPSYLPALSEWGVTMDKLVRSPKGTDEEEALVKKDGDEIAKFIKRRWSEDEWETAWFVNPPRLQSVPGLAHIHVFARYKGPDSQT</sequence>
<evidence type="ECO:0000256" key="1">
    <source>
        <dbReference type="SAM" id="MobiDB-lite"/>
    </source>
</evidence>